<reference evidence="8" key="1">
    <citation type="journal article" date="2019" name="Int. J. Syst. Evol. Microbiol.">
        <title>The Global Catalogue of Microorganisms (GCM) 10K type strain sequencing project: providing services to taxonomists for standard genome sequencing and annotation.</title>
        <authorList>
            <consortium name="The Broad Institute Genomics Platform"/>
            <consortium name="The Broad Institute Genome Sequencing Center for Infectious Disease"/>
            <person name="Wu L."/>
            <person name="Ma J."/>
        </authorList>
    </citation>
    <scope>NUCLEOTIDE SEQUENCE [LARGE SCALE GENOMIC DNA]</scope>
    <source>
        <strain evidence="8">JCM 13476</strain>
    </source>
</reference>
<name>A0ABP3HYK2_9CAUL</name>
<dbReference type="EC" id="3.4.14.-" evidence="6"/>
<evidence type="ECO:0000313" key="7">
    <source>
        <dbReference type="EMBL" id="GAA0384308.1"/>
    </source>
</evidence>
<dbReference type="Gene3D" id="2.40.10.10">
    <property type="entry name" value="Trypsin-like serine proteases"/>
    <property type="match status" value="1"/>
</dbReference>
<dbReference type="Proteomes" id="UP001500791">
    <property type="component" value="Unassembled WGS sequence"/>
</dbReference>
<feature type="chain" id="PRO_5044988936" description="Dipeptidyl-peptidase" evidence="6">
    <location>
        <begin position="33"/>
        <end position="698"/>
    </location>
</feature>
<comment type="function">
    <text evidence="6">Catalyzes the removal of dipeptides from the N-terminus of oligopeptides.</text>
</comment>
<dbReference type="PANTHER" id="PTHR38469">
    <property type="entry name" value="PERIPLASMIC PEPTIDASE SUBFAMILY S1B"/>
    <property type="match status" value="1"/>
</dbReference>
<dbReference type="InterPro" id="IPR019500">
    <property type="entry name" value="Pep_S46"/>
</dbReference>
<keyword evidence="8" id="KW-1185">Reference proteome</keyword>
<dbReference type="InterPro" id="IPR009003">
    <property type="entry name" value="Peptidase_S1_PA"/>
</dbReference>
<proteinExistence type="inferred from homology"/>
<dbReference type="PANTHER" id="PTHR38469:SF1">
    <property type="entry name" value="PERIPLASMIC PEPTIDASE SUBFAMILY S1B"/>
    <property type="match status" value="1"/>
</dbReference>
<evidence type="ECO:0000313" key="8">
    <source>
        <dbReference type="Proteomes" id="UP001500791"/>
    </source>
</evidence>
<evidence type="ECO:0000256" key="3">
    <source>
        <dbReference type="ARBA" id="ARBA00022670"/>
    </source>
</evidence>
<dbReference type="RefSeq" id="WP_167174575.1">
    <property type="nucleotide sequence ID" value="NZ_BAAAEJ010000003.1"/>
</dbReference>
<dbReference type="EMBL" id="BAAAEJ010000003">
    <property type="protein sequence ID" value="GAA0384308.1"/>
    <property type="molecule type" value="Genomic_DNA"/>
</dbReference>
<comment type="similarity">
    <text evidence="1 6">Belongs to the peptidase S46 family.</text>
</comment>
<feature type="signal peptide" evidence="6">
    <location>
        <begin position="1"/>
        <end position="32"/>
    </location>
</feature>
<organism evidence="7 8">
    <name type="scientific">Brevundimonas terrae</name>
    <dbReference type="NCBI Taxonomy" id="363631"/>
    <lineage>
        <taxon>Bacteria</taxon>
        <taxon>Pseudomonadati</taxon>
        <taxon>Pseudomonadota</taxon>
        <taxon>Alphaproteobacteria</taxon>
        <taxon>Caulobacterales</taxon>
        <taxon>Caulobacteraceae</taxon>
        <taxon>Brevundimonas</taxon>
    </lineage>
</organism>
<evidence type="ECO:0000256" key="2">
    <source>
        <dbReference type="ARBA" id="ARBA00022438"/>
    </source>
</evidence>
<protein>
    <recommendedName>
        <fullName evidence="6">Dipeptidyl-peptidase</fullName>
        <ecNumber evidence="6">3.4.14.-</ecNumber>
    </recommendedName>
</protein>
<evidence type="ECO:0000256" key="1">
    <source>
        <dbReference type="ARBA" id="ARBA00010491"/>
    </source>
</evidence>
<keyword evidence="5 6" id="KW-0378">Hydrolase</keyword>
<evidence type="ECO:0000256" key="4">
    <source>
        <dbReference type="ARBA" id="ARBA00022729"/>
    </source>
</evidence>
<dbReference type="InterPro" id="IPR043504">
    <property type="entry name" value="Peptidase_S1_PA_chymotrypsin"/>
</dbReference>
<keyword evidence="4 6" id="KW-0732">Signal</keyword>
<keyword evidence="2 6" id="KW-0031">Aminopeptidase</keyword>
<accession>A0ABP3HYK2</accession>
<comment type="caution">
    <text evidence="7">The sequence shown here is derived from an EMBL/GenBank/DDBJ whole genome shotgun (WGS) entry which is preliminary data.</text>
</comment>
<evidence type="ECO:0000256" key="5">
    <source>
        <dbReference type="ARBA" id="ARBA00022801"/>
    </source>
</evidence>
<keyword evidence="6" id="KW-0720">Serine protease</keyword>
<sequence length="698" mass="76247">MSLRRTISFSASLAVLGMAAAMVSVPTTSARAEEGMWTFDNFPIQAVNTAYGTRLDQKWLDSVRESAVRLQGCSASFVSGEGLILTNHHCVVSCIQDLSSAENDYVKNGWVTANREEEKTCPGQTAEVLTEIVDVTDRVLGAGAGLEGGAFVRARSSEIEKIQKEACGDDTKRTCQVISFYRGGQYKLYKFKKYDDVRLVFAPEFQAAFFGGDPDNFNFPRYALDAAFLRAYEDGKPVTSPVHLKWNADAPKEGDPVFVAGNPGTTQRLLTVSQLAQLRDQQLPVTLIQSSELRGRLGEYATTSEEARRVTVDPLFGLENSFKVFYGQVGALTDPAFFGKKVAEEAELRERVAADPALVERIGNPWADMDAVVATQRRLYLPYRQLEAAAGQRSSLYSYARSIVRASKERAKAADQRRAGYSDADIAAMGRRLSTEVPIANDVERIALSFWLTKTREYLTADHPQVKALIGAENPEELATRLVEGTRLADPAFRAQALAMTPEQIAASDDALLKFVLANDDAAQAVRAQYEAEVSAPSSRAAEKIAQARFAVYGTNLYPDATFSLRLSYGSVKGWTEGDKTITPFTNIGGLYERQTGASPYDASERFMAARDRVNNDAVYNFVSTNDIIGGNSGSPVINAKGEVIGAAFDGNIHSLGGSFGYDGELNRTVTVSTSAITEALRTVYNQPHLLRELGVRR</sequence>
<gene>
    <name evidence="7" type="ORF">GCM10009093_09060</name>
</gene>
<dbReference type="Pfam" id="PF10459">
    <property type="entry name" value="Peptidase_S46"/>
    <property type="match status" value="1"/>
</dbReference>
<dbReference type="SUPFAM" id="SSF50494">
    <property type="entry name" value="Trypsin-like serine proteases"/>
    <property type="match status" value="1"/>
</dbReference>
<keyword evidence="3 6" id="KW-0645">Protease</keyword>
<evidence type="ECO:0000256" key="6">
    <source>
        <dbReference type="RuleBase" id="RU366067"/>
    </source>
</evidence>